<name>A0A485L4X5_9STRA</name>
<dbReference type="PROSITE" id="PS50096">
    <property type="entry name" value="IQ"/>
    <property type="match status" value="3"/>
</dbReference>
<dbReference type="InterPro" id="IPR000048">
    <property type="entry name" value="IQ_motif_EF-hand-BS"/>
</dbReference>
<dbReference type="Pfam" id="PF00612">
    <property type="entry name" value="IQ"/>
    <property type="match status" value="1"/>
</dbReference>
<dbReference type="EMBL" id="VJMH01005778">
    <property type="protein sequence ID" value="KAF0693021.1"/>
    <property type="molecule type" value="Genomic_DNA"/>
</dbReference>
<dbReference type="EMBL" id="CAADRA010005799">
    <property type="protein sequence ID" value="VFT92755.1"/>
    <property type="molecule type" value="Genomic_DNA"/>
</dbReference>
<reference evidence="2 3" key="1">
    <citation type="submission" date="2019-03" db="EMBL/GenBank/DDBJ databases">
        <authorList>
            <person name="Gaulin E."/>
            <person name="Dumas B."/>
        </authorList>
    </citation>
    <scope>NUCLEOTIDE SEQUENCE [LARGE SCALE GENOMIC DNA]</scope>
    <source>
        <strain evidence="2">CBS 568.67</strain>
    </source>
</reference>
<keyword evidence="3" id="KW-1185">Reference proteome</keyword>
<evidence type="ECO:0000313" key="1">
    <source>
        <dbReference type="EMBL" id="KAF0693021.1"/>
    </source>
</evidence>
<evidence type="ECO:0000313" key="3">
    <source>
        <dbReference type="Proteomes" id="UP000332933"/>
    </source>
</evidence>
<dbReference type="Gene3D" id="1.20.5.190">
    <property type="match status" value="1"/>
</dbReference>
<evidence type="ECO:0000313" key="2">
    <source>
        <dbReference type="EMBL" id="VFT92755.1"/>
    </source>
</evidence>
<sequence length="900" mass="103378">MSKVDVLAYDPEDLEELLNFSGSEDDNDLNSDLCGNVGTLPPLHFVDMPPSRGKGLSKSTSKKAHTLKKMGVLNSPFGSYAKDFGKHNHPSPVLTQKSPYVKKKQPLRLAPTTPVTEAETSPTKMVFKTNDIIKHGELKVYMCRYTTIQPLFCIPFHETTTLQGCRQRIDDLLMIDAVDYVFVAPTGKAIAVVAEGKFLAHWFHPVLTILVVSINQSSHHSPEKLQRALNQLDKTRDPKEKPWNLSYASFGMFSSKELRMQSAIIGSPMSKKIRKRQARDALRVSLESPVRSTDEGFEATDNPALDVKTVQSILKRSQFDVLEHFSDQEFQRRKNRHTRIQRHALVHALEVQDKAIVLQCWWRTVRSVRIVTEKKQEKAAAVKIQTVLRHHSVKKQQARARRNSISLLKTASMKNTTAQKYVYQPFESENDKVVVKLQAIQRRRLAQKQLRECPEKADKYLDLERRRERVRQSQENFERQKALTQLRKLHALERKQRKELNKLALAARQEAAAVTLQTQFRRYRAGKMVHILRRERKAAIKIQSHLRKNTALTRVETLKLQLRKSSLSGNAIESESYHPRLFCRRVWFQGSYHIVYSCVSRGHLLLVLHANSPAKQGDPMALECVFDVEDLKTFGLLPTTSVTRIYDLDRFAEDATAALLLARGQYVLNTQDFHNFRNLTLDARSLLLPNPEMYFGRMYQRCSDSNPPLELLRCFRYSRPVLIYYLAKRVKLGMAHLGFFEDQGVLYIECYVSRWHICICVGLQYEEWAFSGHGILSHCDLAQKIEISKHMAARISIGHAGVRLDVRRRLFHMAKRFRVVLASVTKHTSALFSVYILGQEMQLQVVFTDGRTIQCSVDEKMLARLGYKDLHLMDMDTASILSRQLLSSLMIVDGKLLLHL</sequence>
<dbReference type="SMART" id="SM00015">
    <property type="entry name" value="IQ"/>
    <property type="match status" value="4"/>
</dbReference>
<gene>
    <name evidence="2" type="primary">Aste57867_15970</name>
    <name evidence="1" type="ORF">As57867_015914</name>
    <name evidence="2" type="ORF">ASTE57867_15970</name>
</gene>
<reference evidence="1" key="2">
    <citation type="submission" date="2019-06" db="EMBL/GenBank/DDBJ databases">
        <title>Genomics analysis of Aphanomyces spp. identifies a new class of oomycete effector associated with host adaptation.</title>
        <authorList>
            <person name="Gaulin E."/>
        </authorList>
    </citation>
    <scope>NUCLEOTIDE SEQUENCE</scope>
    <source>
        <strain evidence="1">CBS 578.67</strain>
    </source>
</reference>
<dbReference type="OrthoDB" id="71819at2759"/>
<organism evidence="2 3">
    <name type="scientific">Aphanomyces stellatus</name>
    <dbReference type="NCBI Taxonomy" id="120398"/>
    <lineage>
        <taxon>Eukaryota</taxon>
        <taxon>Sar</taxon>
        <taxon>Stramenopiles</taxon>
        <taxon>Oomycota</taxon>
        <taxon>Saprolegniomycetes</taxon>
        <taxon>Saprolegniales</taxon>
        <taxon>Verrucalvaceae</taxon>
        <taxon>Aphanomyces</taxon>
    </lineage>
</organism>
<dbReference type="AlphaFoldDB" id="A0A485L4X5"/>
<dbReference type="Proteomes" id="UP000332933">
    <property type="component" value="Unassembled WGS sequence"/>
</dbReference>
<protein>
    <submittedName>
        <fullName evidence="2">Aste57867_15970 protein</fullName>
    </submittedName>
</protein>
<proteinExistence type="predicted"/>
<accession>A0A485L4X5</accession>